<evidence type="ECO:0000313" key="5">
    <source>
        <dbReference type="EMBL" id="TIC59801.1"/>
    </source>
</evidence>
<dbReference type="EMBL" id="SPRW01000061">
    <property type="protein sequence ID" value="TIC61474.1"/>
    <property type="molecule type" value="Genomic_DNA"/>
</dbReference>
<evidence type="ECO:0000313" key="9">
    <source>
        <dbReference type="Proteomes" id="UP000305647"/>
    </source>
</evidence>
<accession>A0A4T0PVM5</accession>
<protein>
    <recommendedName>
        <fullName evidence="14">Hydrophobin</fullName>
    </recommendedName>
</protein>
<dbReference type="OrthoDB" id="4932133at2759"/>
<dbReference type="Proteomes" id="UP000310708">
    <property type="component" value="Unassembled WGS sequence"/>
</dbReference>
<evidence type="ECO:0000313" key="12">
    <source>
        <dbReference type="Proteomes" id="UP000310685"/>
    </source>
</evidence>
<evidence type="ECO:0000313" key="4">
    <source>
        <dbReference type="EMBL" id="TIC31752.1"/>
    </source>
</evidence>
<dbReference type="AlphaFoldDB" id="A0A4T0PVM5"/>
<dbReference type="Proteomes" id="UP000305647">
    <property type="component" value="Unassembled WGS sequence"/>
</dbReference>
<comment type="caution">
    <text evidence="2">The sequence shown here is derived from an EMBL/GenBank/DDBJ whole genome shotgun (WGS) entry which is preliminary data.</text>
</comment>
<dbReference type="EMBL" id="SPRX01000012">
    <property type="protein sequence ID" value="TIC67270.1"/>
    <property type="molecule type" value="Genomic_DNA"/>
</dbReference>
<dbReference type="EMBL" id="SPRC01000013">
    <property type="protein sequence ID" value="TIB80877.1"/>
    <property type="molecule type" value="Genomic_DNA"/>
</dbReference>
<evidence type="ECO:0000313" key="2">
    <source>
        <dbReference type="EMBL" id="TIB80877.1"/>
    </source>
</evidence>
<dbReference type="EMBL" id="SPRH01000012">
    <property type="protein sequence ID" value="TIC02400.1"/>
    <property type="molecule type" value="Genomic_DNA"/>
</dbReference>
<dbReference type="Pfam" id="PF19373">
    <property type="entry name" value="DUF5948"/>
    <property type="match status" value="1"/>
</dbReference>
<proteinExistence type="predicted"/>
<dbReference type="EMBL" id="SPRV01000057">
    <property type="protein sequence ID" value="TIC59801.1"/>
    <property type="molecule type" value="Genomic_DNA"/>
</dbReference>
<feature type="signal peptide" evidence="1">
    <location>
        <begin position="1"/>
        <end position="19"/>
    </location>
</feature>
<dbReference type="Proteomes" id="UP000305362">
    <property type="component" value="Unassembled WGS sequence"/>
</dbReference>
<evidence type="ECO:0000313" key="10">
    <source>
        <dbReference type="Proteomes" id="UP000307169"/>
    </source>
</evidence>
<evidence type="ECO:0000256" key="1">
    <source>
        <dbReference type="SAM" id="SignalP"/>
    </source>
</evidence>
<reference evidence="8 9" key="1">
    <citation type="submission" date="2019-03" db="EMBL/GenBank/DDBJ databases">
        <title>Sequencing 25 genomes of Wallemia mellicola.</title>
        <authorList>
            <person name="Gostincar C."/>
        </authorList>
    </citation>
    <scope>NUCLEOTIDE SEQUENCE [LARGE SCALE GENOMIC DNA]</scope>
    <source>
        <strain evidence="3 10">EXF-1262</strain>
        <strain evidence="6 11">EXF-1274</strain>
        <strain evidence="5 8">EXF-1277</strain>
        <strain evidence="2 12">EXF-6152</strain>
        <strain evidence="7 13">EXF-757</strain>
        <strain evidence="4 9">EXF-8738</strain>
    </source>
</reference>
<evidence type="ECO:0000313" key="7">
    <source>
        <dbReference type="EMBL" id="TIC67270.1"/>
    </source>
</evidence>
<dbReference type="Proteomes" id="UP000309601">
    <property type="component" value="Unassembled WGS sequence"/>
</dbReference>
<keyword evidence="1" id="KW-0732">Signal</keyword>
<name>A0A4T0PVM5_9BASI</name>
<evidence type="ECO:0000313" key="11">
    <source>
        <dbReference type="Proteomes" id="UP000309601"/>
    </source>
</evidence>
<dbReference type="Proteomes" id="UP000310685">
    <property type="component" value="Unassembled WGS sequence"/>
</dbReference>
<dbReference type="InterPro" id="IPR045992">
    <property type="entry name" value="DUF5948"/>
</dbReference>
<evidence type="ECO:0000313" key="13">
    <source>
        <dbReference type="Proteomes" id="UP000310708"/>
    </source>
</evidence>
<dbReference type="EMBL" id="SPRO01000011">
    <property type="protein sequence ID" value="TIC31752.1"/>
    <property type="molecule type" value="Genomic_DNA"/>
</dbReference>
<evidence type="ECO:0000313" key="8">
    <source>
        <dbReference type="Proteomes" id="UP000305362"/>
    </source>
</evidence>
<evidence type="ECO:0000313" key="6">
    <source>
        <dbReference type="EMBL" id="TIC61474.1"/>
    </source>
</evidence>
<organism evidence="2 12">
    <name type="scientific">Wallemia mellicola</name>
    <dbReference type="NCBI Taxonomy" id="1708541"/>
    <lineage>
        <taxon>Eukaryota</taxon>
        <taxon>Fungi</taxon>
        <taxon>Dikarya</taxon>
        <taxon>Basidiomycota</taxon>
        <taxon>Wallemiomycotina</taxon>
        <taxon>Wallemiomycetes</taxon>
        <taxon>Wallemiales</taxon>
        <taxon>Wallemiaceae</taxon>
        <taxon>Wallemia</taxon>
    </lineage>
</organism>
<sequence length="93" mass="9567">MFKSIIALALLATATTVSAGGMQVCTGKGGCIEKQITKDCCAAVGDQNAWFDESNHQCTPYSSGGINTGGMVDCCASRGAGSQEDHELTLKTC</sequence>
<dbReference type="Proteomes" id="UP000307169">
    <property type="component" value="Unassembled WGS sequence"/>
</dbReference>
<evidence type="ECO:0000313" key="3">
    <source>
        <dbReference type="EMBL" id="TIC02400.1"/>
    </source>
</evidence>
<feature type="chain" id="PRO_5044609236" description="Hydrophobin" evidence="1">
    <location>
        <begin position="20"/>
        <end position="93"/>
    </location>
</feature>
<evidence type="ECO:0008006" key="14">
    <source>
        <dbReference type="Google" id="ProtNLM"/>
    </source>
</evidence>
<gene>
    <name evidence="7" type="ORF">E3Q01_01319</name>
    <name evidence="6" type="ORF">E3Q02_03899</name>
    <name evidence="5" type="ORF">E3Q03_03727</name>
    <name evidence="4" type="ORF">E3Q10_01493</name>
    <name evidence="3" type="ORF">E3Q17_01484</name>
    <name evidence="2" type="ORF">E3Q22_01637</name>
</gene>